<comment type="similarity">
    <text evidence="1">Belongs to the ComF/GntX family.</text>
</comment>
<reference evidence="3 4" key="1">
    <citation type="submission" date="2018-12" db="EMBL/GenBank/DDBJ databases">
        <title>Alloscrdovia theropitheci sp. nov: a novel taxon from the feces of the bleeding-herat monkey (Theropithecus geleda).</title>
        <authorList>
            <person name="Modesto M."/>
        </authorList>
    </citation>
    <scope>NUCLEOTIDE SEQUENCE [LARGE SCALE GENOMIC DNA]</scope>
    <source>
        <strain evidence="3 4">GLDI4/2</strain>
    </source>
</reference>
<sequence length="239" mass="27180">MIQELWQALLLIIFPRSCAGCGTKDTILCKKCMRLFDKDIEREIAHSFMAFSCAYYEKEARSAILSWKDHGDEELDSILGAIMARRCIRILEPLLSRQMQLCIVPVPSSPSSIRHRRRAHMIPIAREVARRINTSFSEGTTHCSAHVCPILSIDKRVHKAVTASGKQNRLRRLDRRLQIKPCTHGESSYVILMDDIVTTGATLRSCVRMLRLHGKEVIACCALCDAHTEEYLSFDSEHL</sequence>
<dbReference type="Proteomes" id="UP000291289">
    <property type="component" value="Unassembled WGS sequence"/>
</dbReference>
<protein>
    <submittedName>
        <fullName evidence="3">ComF family protein</fullName>
    </submittedName>
</protein>
<evidence type="ECO:0000313" key="4">
    <source>
        <dbReference type="Proteomes" id="UP000291289"/>
    </source>
</evidence>
<organism evidence="3 4">
    <name type="scientific">Alloscardovia theropitheci</name>
    <dbReference type="NCBI Taxonomy" id="2496842"/>
    <lineage>
        <taxon>Bacteria</taxon>
        <taxon>Bacillati</taxon>
        <taxon>Actinomycetota</taxon>
        <taxon>Actinomycetes</taxon>
        <taxon>Bifidobacteriales</taxon>
        <taxon>Bifidobacteriaceae</taxon>
        <taxon>Alloscardovia</taxon>
    </lineage>
</organism>
<dbReference type="CDD" id="cd06223">
    <property type="entry name" value="PRTases_typeI"/>
    <property type="match status" value="1"/>
</dbReference>
<evidence type="ECO:0000259" key="2">
    <source>
        <dbReference type="Pfam" id="PF00156"/>
    </source>
</evidence>
<name>A0A4R0QSY8_9BIFI</name>
<keyword evidence="4" id="KW-1185">Reference proteome</keyword>
<dbReference type="AlphaFoldDB" id="A0A4R0QSY8"/>
<dbReference type="RefSeq" id="WP_131283365.1">
    <property type="nucleotide sequence ID" value="NZ_RXLP01000012.1"/>
</dbReference>
<dbReference type="Gene3D" id="3.40.50.2020">
    <property type="match status" value="1"/>
</dbReference>
<dbReference type="Pfam" id="PF00156">
    <property type="entry name" value="Pribosyltran"/>
    <property type="match status" value="1"/>
</dbReference>
<accession>A0A4R0QSY8</accession>
<dbReference type="InterPro" id="IPR051910">
    <property type="entry name" value="ComF/GntX_DNA_util-trans"/>
</dbReference>
<proteinExistence type="inferred from homology"/>
<evidence type="ECO:0000313" key="3">
    <source>
        <dbReference type="EMBL" id="TCD54608.1"/>
    </source>
</evidence>
<dbReference type="InterPro" id="IPR029057">
    <property type="entry name" value="PRTase-like"/>
</dbReference>
<dbReference type="PANTHER" id="PTHR47505">
    <property type="entry name" value="DNA UTILIZATION PROTEIN YHGH"/>
    <property type="match status" value="1"/>
</dbReference>
<comment type="caution">
    <text evidence="3">The sequence shown here is derived from an EMBL/GenBank/DDBJ whole genome shotgun (WGS) entry which is preliminary data.</text>
</comment>
<gene>
    <name evidence="3" type="ORF">EJ419_02590</name>
</gene>
<feature type="domain" description="Phosphoribosyltransferase" evidence="2">
    <location>
        <begin position="186"/>
        <end position="230"/>
    </location>
</feature>
<dbReference type="EMBL" id="RXLP01000012">
    <property type="protein sequence ID" value="TCD54608.1"/>
    <property type="molecule type" value="Genomic_DNA"/>
</dbReference>
<dbReference type="OrthoDB" id="5242900at2"/>
<evidence type="ECO:0000256" key="1">
    <source>
        <dbReference type="ARBA" id="ARBA00008007"/>
    </source>
</evidence>
<dbReference type="InterPro" id="IPR000836">
    <property type="entry name" value="PRTase_dom"/>
</dbReference>
<dbReference type="PANTHER" id="PTHR47505:SF1">
    <property type="entry name" value="DNA UTILIZATION PROTEIN YHGH"/>
    <property type="match status" value="1"/>
</dbReference>
<dbReference type="SUPFAM" id="SSF53271">
    <property type="entry name" value="PRTase-like"/>
    <property type="match status" value="1"/>
</dbReference>